<dbReference type="GO" id="GO:0016020">
    <property type="term" value="C:membrane"/>
    <property type="evidence" value="ECO:0007669"/>
    <property type="project" value="UniProtKB-SubCell"/>
</dbReference>
<evidence type="ECO:0000313" key="16">
    <source>
        <dbReference type="EMBL" id="PKS10000.1"/>
    </source>
</evidence>
<dbReference type="PROSITE" id="PS51751">
    <property type="entry name" value="EXPERA"/>
    <property type="match status" value="1"/>
</dbReference>
<reference evidence="16 17" key="1">
    <citation type="journal article" date="2017" name="G3 (Bethesda)">
        <title>First Draft Genome Sequence of the Pathogenic Fungus Lomentospora prolificans (Formerly Scedosporium prolificans).</title>
        <authorList>
            <person name="Luo R."/>
            <person name="Zimin A."/>
            <person name="Workman R."/>
            <person name="Fan Y."/>
            <person name="Pertea G."/>
            <person name="Grossman N."/>
            <person name="Wear M.P."/>
            <person name="Jia B."/>
            <person name="Miller H."/>
            <person name="Casadevall A."/>
            <person name="Timp W."/>
            <person name="Zhang S.X."/>
            <person name="Salzberg S.L."/>
        </authorList>
    </citation>
    <scope>NUCLEOTIDE SEQUENCE [LARGE SCALE GENOMIC DNA]</scope>
    <source>
        <strain evidence="16 17">JHH-5317</strain>
    </source>
</reference>
<evidence type="ECO:0000313" key="17">
    <source>
        <dbReference type="Proteomes" id="UP000233524"/>
    </source>
</evidence>
<evidence type="ECO:0000256" key="5">
    <source>
        <dbReference type="ARBA" id="ARBA00022955"/>
    </source>
</evidence>
<keyword evidence="4 13" id="KW-0812">Transmembrane</keyword>
<dbReference type="Pfam" id="PF05241">
    <property type="entry name" value="EBP"/>
    <property type="match status" value="1"/>
</dbReference>
<feature type="transmembrane region" description="Helical" evidence="14">
    <location>
        <begin position="28"/>
        <end position="51"/>
    </location>
</feature>
<comment type="similarity">
    <text evidence="2">Belongs to the EBP family.</text>
</comment>
<feature type="transmembrane region" description="Helical" evidence="14">
    <location>
        <begin position="187"/>
        <end position="208"/>
    </location>
</feature>
<dbReference type="EMBL" id="NLAX01000010">
    <property type="protein sequence ID" value="PKS10000.1"/>
    <property type="molecule type" value="Genomic_DNA"/>
</dbReference>
<proteinExistence type="inferred from homology"/>
<keyword evidence="7" id="KW-0756">Sterol biosynthesis</keyword>
<feature type="transmembrane region" description="Helical" evidence="14">
    <location>
        <begin position="63"/>
        <end position="84"/>
    </location>
</feature>
<evidence type="ECO:0000256" key="11">
    <source>
        <dbReference type="ARBA" id="ARBA00023221"/>
    </source>
</evidence>
<dbReference type="PANTHER" id="PTHR14207:SF0">
    <property type="entry name" value="3-BETA-HYDROXYSTEROID-DELTA(8),DELTA(7)-ISOMERASE"/>
    <property type="match status" value="1"/>
</dbReference>
<feature type="domain" description="EXPERA" evidence="15">
    <location>
        <begin position="60"/>
        <end position="207"/>
    </location>
</feature>
<dbReference type="InterPro" id="IPR033118">
    <property type="entry name" value="EXPERA"/>
</dbReference>
<dbReference type="GO" id="GO:0000247">
    <property type="term" value="F:C-8 sterol isomerase activity"/>
    <property type="evidence" value="ECO:0007669"/>
    <property type="project" value="TreeGrafter"/>
</dbReference>
<feature type="transmembrane region" description="Helical" evidence="14">
    <location>
        <begin position="149"/>
        <end position="167"/>
    </location>
</feature>
<evidence type="ECO:0000256" key="12">
    <source>
        <dbReference type="ARBA" id="ARBA00023235"/>
    </source>
</evidence>
<keyword evidence="3" id="KW-0444">Lipid biosynthesis</keyword>
<dbReference type="GO" id="GO:0004769">
    <property type="term" value="F:steroid Delta-isomerase activity"/>
    <property type="evidence" value="ECO:0007669"/>
    <property type="project" value="TreeGrafter"/>
</dbReference>
<dbReference type="InParanoid" id="A0A2N3NC35"/>
<keyword evidence="10" id="KW-1207">Sterol metabolism</keyword>
<dbReference type="GO" id="GO:0005783">
    <property type="term" value="C:endoplasmic reticulum"/>
    <property type="evidence" value="ECO:0007669"/>
    <property type="project" value="TreeGrafter"/>
</dbReference>
<evidence type="ECO:0000256" key="3">
    <source>
        <dbReference type="ARBA" id="ARBA00022516"/>
    </source>
</evidence>
<evidence type="ECO:0000256" key="8">
    <source>
        <dbReference type="ARBA" id="ARBA00023098"/>
    </source>
</evidence>
<evidence type="ECO:0000259" key="15">
    <source>
        <dbReference type="PROSITE" id="PS51751"/>
    </source>
</evidence>
<evidence type="ECO:0000256" key="2">
    <source>
        <dbReference type="ARBA" id="ARBA00008337"/>
    </source>
</evidence>
<dbReference type="OrthoDB" id="58557at2759"/>
<dbReference type="PANTHER" id="PTHR14207">
    <property type="entry name" value="STEROL ISOMERASE"/>
    <property type="match status" value="1"/>
</dbReference>
<evidence type="ECO:0000256" key="7">
    <source>
        <dbReference type="ARBA" id="ARBA00023011"/>
    </source>
</evidence>
<keyword evidence="12" id="KW-0413">Isomerase</keyword>
<accession>A0A2N3NC35</accession>
<evidence type="ECO:0000256" key="1">
    <source>
        <dbReference type="ARBA" id="ARBA00004141"/>
    </source>
</evidence>
<sequence>MADQAVPNHPYSPPTASIPHYQENDMTLYRLIGSLGLLLGIVAVGSAGLAARRNPRLSLNERLIVSWYCICGFLHCFFEGYFVYNHATLAGQQTLFAQLWKEYSLSDSRYLTSDPFMISVETITVLVWGPLCFFSAWCIIRDSTIRHPVQMMVCMGHLYGVVLYFATSTAEQYYHGSNGHSRPEFQYFWLYYVGFNLPWVIVPALLLLRSIRAMRAAFAMLGRVQGLLTELRGNIHDIKQRDHLDDHTPCESEGEKTK</sequence>
<organism evidence="16 17">
    <name type="scientific">Lomentospora prolificans</name>
    <dbReference type="NCBI Taxonomy" id="41688"/>
    <lineage>
        <taxon>Eukaryota</taxon>
        <taxon>Fungi</taxon>
        <taxon>Dikarya</taxon>
        <taxon>Ascomycota</taxon>
        <taxon>Pezizomycotina</taxon>
        <taxon>Sordariomycetes</taxon>
        <taxon>Hypocreomycetidae</taxon>
        <taxon>Microascales</taxon>
        <taxon>Microascaceae</taxon>
        <taxon>Lomentospora</taxon>
    </lineage>
</organism>
<keyword evidence="6 13" id="KW-1133">Transmembrane helix</keyword>
<dbReference type="AlphaFoldDB" id="A0A2N3NC35"/>
<name>A0A2N3NC35_9PEZI</name>
<evidence type="ECO:0000256" key="13">
    <source>
        <dbReference type="PROSITE-ProRule" id="PRU01087"/>
    </source>
</evidence>
<comment type="subcellular location">
    <subcellularLocation>
        <location evidence="1">Membrane</location>
        <topology evidence="1">Multi-pass membrane protein</topology>
    </subcellularLocation>
</comment>
<feature type="transmembrane region" description="Helical" evidence="14">
    <location>
        <begin position="116"/>
        <end position="137"/>
    </location>
</feature>
<protein>
    <recommendedName>
        <fullName evidence="15">EXPERA domain-containing protein</fullName>
    </recommendedName>
</protein>
<dbReference type="Proteomes" id="UP000233524">
    <property type="component" value="Unassembled WGS sequence"/>
</dbReference>
<evidence type="ECO:0000256" key="10">
    <source>
        <dbReference type="ARBA" id="ARBA00023166"/>
    </source>
</evidence>
<keyword evidence="5" id="KW-0752">Steroid biosynthesis</keyword>
<keyword evidence="11" id="KW-0753">Steroid metabolism</keyword>
<dbReference type="InterPro" id="IPR007905">
    <property type="entry name" value="EBP"/>
</dbReference>
<keyword evidence="8" id="KW-0443">Lipid metabolism</keyword>
<dbReference type="GO" id="GO:0047750">
    <property type="term" value="F:cholestenol delta-isomerase activity"/>
    <property type="evidence" value="ECO:0007669"/>
    <property type="project" value="InterPro"/>
</dbReference>
<evidence type="ECO:0000256" key="14">
    <source>
        <dbReference type="SAM" id="Phobius"/>
    </source>
</evidence>
<dbReference type="VEuPathDB" id="FungiDB:jhhlp_004624"/>
<evidence type="ECO:0000256" key="9">
    <source>
        <dbReference type="ARBA" id="ARBA00023136"/>
    </source>
</evidence>
<keyword evidence="17" id="KW-1185">Reference proteome</keyword>
<keyword evidence="9 13" id="KW-0472">Membrane</keyword>
<dbReference type="GO" id="GO:0016126">
    <property type="term" value="P:sterol biosynthetic process"/>
    <property type="evidence" value="ECO:0007669"/>
    <property type="project" value="UniProtKB-KW"/>
</dbReference>
<evidence type="ECO:0000256" key="4">
    <source>
        <dbReference type="ARBA" id="ARBA00022692"/>
    </source>
</evidence>
<gene>
    <name evidence="16" type="ORF">jhhlp_004624</name>
</gene>
<comment type="caution">
    <text evidence="16">The sequence shown here is derived from an EMBL/GenBank/DDBJ whole genome shotgun (WGS) entry which is preliminary data.</text>
</comment>
<dbReference type="STRING" id="41688.A0A2N3NC35"/>
<evidence type="ECO:0000256" key="6">
    <source>
        <dbReference type="ARBA" id="ARBA00022989"/>
    </source>
</evidence>